<keyword evidence="2" id="KW-1185">Reference proteome</keyword>
<organism evidence="1 2">
    <name type="scientific">Portunus trituberculatus</name>
    <name type="common">Swimming crab</name>
    <name type="synonym">Neptunus trituberculatus</name>
    <dbReference type="NCBI Taxonomy" id="210409"/>
    <lineage>
        <taxon>Eukaryota</taxon>
        <taxon>Metazoa</taxon>
        <taxon>Ecdysozoa</taxon>
        <taxon>Arthropoda</taxon>
        <taxon>Crustacea</taxon>
        <taxon>Multicrustacea</taxon>
        <taxon>Malacostraca</taxon>
        <taxon>Eumalacostraca</taxon>
        <taxon>Eucarida</taxon>
        <taxon>Decapoda</taxon>
        <taxon>Pleocyemata</taxon>
        <taxon>Brachyura</taxon>
        <taxon>Eubrachyura</taxon>
        <taxon>Portunoidea</taxon>
        <taxon>Portunidae</taxon>
        <taxon>Portuninae</taxon>
        <taxon>Portunus</taxon>
    </lineage>
</organism>
<protein>
    <submittedName>
        <fullName evidence="1">Uncharacterized protein</fullName>
    </submittedName>
</protein>
<gene>
    <name evidence="1" type="ORF">E2C01_063496</name>
</gene>
<dbReference type="Proteomes" id="UP000324222">
    <property type="component" value="Unassembled WGS sequence"/>
</dbReference>
<comment type="caution">
    <text evidence="1">The sequence shown here is derived from an EMBL/GenBank/DDBJ whole genome shotgun (WGS) entry which is preliminary data.</text>
</comment>
<evidence type="ECO:0000313" key="1">
    <source>
        <dbReference type="EMBL" id="MPC69278.1"/>
    </source>
</evidence>
<dbReference type="EMBL" id="VSRR010029145">
    <property type="protein sequence ID" value="MPC69278.1"/>
    <property type="molecule type" value="Genomic_DNA"/>
</dbReference>
<reference evidence="1 2" key="1">
    <citation type="submission" date="2019-05" db="EMBL/GenBank/DDBJ databases">
        <title>Another draft genome of Portunus trituberculatus and its Hox gene families provides insights of decapod evolution.</title>
        <authorList>
            <person name="Jeong J.-H."/>
            <person name="Song I."/>
            <person name="Kim S."/>
            <person name="Choi T."/>
            <person name="Kim D."/>
            <person name="Ryu S."/>
            <person name="Kim W."/>
        </authorList>
    </citation>
    <scope>NUCLEOTIDE SEQUENCE [LARGE SCALE GENOMIC DNA]</scope>
    <source>
        <tissue evidence="1">Muscle</tissue>
    </source>
</reference>
<name>A0A5B7HKM6_PORTR</name>
<evidence type="ECO:0000313" key="2">
    <source>
        <dbReference type="Proteomes" id="UP000324222"/>
    </source>
</evidence>
<dbReference type="AlphaFoldDB" id="A0A5B7HKM6"/>
<proteinExistence type="predicted"/>
<sequence>MQAKRMITLIYFSSFQLFCTKTHKCRQNA</sequence>
<accession>A0A5B7HKM6</accession>